<keyword evidence="13 16" id="KW-0131">Cell cycle</keyword>
<dbReference type="Gene3D" id="3.30.43.10">
    <property type="entry name" value="Uridine Diphospho-n-acetylenolpyruvylglucosamine Reductase, domain 2"/>
    <property type="match status" value="1"/>
</dbReference>
<dbReference type="InterPro" id="IPR016169">
    <property type="entry name" value="FAD-bd_PCMH_sub2"/>
</dbReference>
<feature type="active site" description="Proton donor" evidence="16">
    <location>
        <position position="220"/>
    </location>
</feature>
<evidence type="ECO:0000256" key="16">
    <source>
        <dbReference type="HAMAP-Rule" id="MF_00037"/>
    </source>
</evidence>
<accession>A0A1G2RUR3</accession>
<evidence type="ECO:0000256" key="12">
    <source>
        <dbReference type="ARBA" id="ARBA00023002"/>
    </source>
</evidence>
<keyword evidence="11 16" id="KW-0573">Peptidoglycan synthesis</keyword>
<evidence type="ECO:0000256" key="8">
    <source>
        <dbReference type="ARBA" id="ARBA00022827"/>
    </source>
</evidence>
<dbReference type="InterPro" id="IPR036318">
    <property type="entry name" value="FAD-bd_PCMH-like_sf"/>
</dbReference>
<evidence type="ECO:0000256" key="3">
    <source>
        <dbReference type="ARBA" id="ARBA00004496"/>
    </source>
</evidence>
<dbReference type="GO" id="GO:0009252">
    <property type="term" value="P:peptidoglycan biosynthetic process"/>
    <property type="evidence" value="ECO:0007669"/>
    <property type="project" value="UniProtKB-UniRule"/>
</dbReference>
<dbReference type="SUPFAM" id="SSF56194">
    <property type="entry name" value="Uridine diphospho-N-Acetylenolpyruvylglucosamine reductase, MurB, C-terminal domain"/>
    <property type="match status" value="1"/>
</dbReference>
<comment type="caution">
    <text evidence="18">The sequence shown here is derived from an EMBL/GenBank/DDBJ whole genome shotgun (WGS) entry which is preliminary data.</text>
</comment>
<evidence type="ECO:0000256" key="14">
    <source>
        <dbReference type="ARBA" id="ARBA00023316"/>
    </source>
</evidence>
<dbReference type="GO" id="GO:0071555">
    <property type="term" value="P:cell wall organization"/>
    <property type="evidence" value="ECO:0007669"/>
    <property type="project" value="UniProtKB-KW"/>
</dbReference>
<evidence type="ECO:0000313" key="18">
    <source>
        <dbReference type="EMBL" id="OHA76584.1"/>
    </source>
</evidence>
<dbReference type="NCBIfam" id="NF010480">
    <property type="entry name" value="PRK13905.1"/>
    <property type="match status" value="1"/>
</dbReference>
<dbReference type="Pfam" id="PF02873">
    <property type="entry name" value="MurB_C"/>
    <property type="match status" value="1"/>
</dbReference>
<keyword evidence="5 16" id="KW-0963">Cytoplasm</keyword>
<comment type="subcellular location">
    <subcellularLocation>
        <location evidence="3 16">Cytoplasm</location>
    </subcellularLocation>
</comment>
<evidence type="ECO:0000256" key="10">
    <source>
        <dbReference type="ARBA" id="ARBA00022960"/>
    </source>
</evidence>
<evidence type="ECO:0000256" key="6">
    <source>
        <dbReference type="ARBA" id="ARBA00022618"/>
    </source>
</evidence>
<dbReference type="PROSITE" id="PS51387">
    <property type="entry name" value="FAD_PCMH"/>
    <property type="match status" value="1"/>
</dbReference>
<comment type="cofactor">
    <cofactor evidence="1 16">
        <name>FAD</name>
        <dbReference type="ChEBI" id="CHEBI:57692"/>
    </cofactor>
</comment>
<comment type="similarity">
    <text evidence="16">Belongs to the MurB family.</text>
</comment>
<dbReference type="Proteomes" id="UP000178222">
    <property type="component" value="Unassembled WGS sequence"/>
</dbReference>
<dbReference type="PANTHER" id="PTHR21071">
    <property type="entry name" value="UDP-N-ACETYLENOLPYRUVOYLGLUCOSAMINE REDUCTASE"/>
    <property type="match status" value="1"/>
</dbReference>
<keyword evidence="14 16" id="KW-0961">Cell wall biogenesis/degradation</keyword>
<keyword evidence="9 16" id="KW-0521">NADP</keyword>
<dbReference type="Gene3D" id="3.30.465.10">
    <property type="match status" value="1"/>
</dbReference>
<dbReference type="EMBL" id="MHUL01000031">
    <property type="protein sequence ID" value="OHA76584.1"/>
    <property type="molecule type" value="Genomic_DNA"/>
</dbReference>
<feature type="active site" evidence="16">
    <location>
        <position position="312"/>
    </location>
</feature>
<sequence length="316" mass="35032">MGEFETLKQQFPRVRRGVPLKKHTTFRIGGAAKYFFAARTSDELESAVRTAKELELPFFLLSGGSNVLVSDNGFPGLVIQIKNSKFKIENSAVRAEAGVQMATLVKETGKRGLQGLEWAGGLPGTLGGAVRGNAGAFGGEIKDSVLRVEAIDQKGKRRMFSKKQCKFSYRSSIFKERGYIVLSATLQLKKGDKKNIQTIAKKHIQYRKEKHPLEYPSAGSIFKNCDLAKTPKKMQEHFKDVIKMDPFPVIPTAVIIARANLPGLRCGGAQVSEKHPNYIVNRGDARAKDVLELIAKVKREIKNKFGVDLEEEITIL</sequence>
<dbReference type="Gene3D" id="3.90.78.10">
    <property type="entry name" value="UDP-N-acetylenolpyruvoylglucosamine reductase, C-terminal domain"/>
    <property type="match status" value="1"/>
</dbReference>
<dbReference type="UniPathway" id="UPA00219"/>
<feature type="active site" evidence="16">
    <location>
        <position position="170"/>
    </location>
</feature>
<dbReference type="InterPro" id="IPR016166">
    <property type="entry name" value="FAD-bd_PCMH"/>
</dbReference>
<keyword evidence="12 16" id="KW-0560">Oxidoreductase</keyword>
<dbReference type="GO" id="GO:0008360">
    <property type="term" value="P:regulation of cell shape"/>
    <property type="evidence" value="ECO:0007669"/>
    <property type="project" value="UniProtKB-KW"/>
</dbReference>
<dbReference type="SUPFAM" id="SSF56176">
    <property type="entry name" value="FAD-binding/transporter-associated domain-like"/>
    <property type="match status" value="1"/>
</dbReference>
<dbReference type="GO" id="GO:0071949">
    <property type="term" value="F:FAD binding"/>
    <property type="evidence" value="ECO:0007669"/>
    <property type="project" value="InterPro"/>
</dbReference>
<comment type="function">
    <text evidence="2 16">Cell wall formation.</text>
</comment>
<keyword evidence="8 16" id="KW-0274">FAD</keyword>
<dbReference type="InterPro" id="IPR016167">
    <property type="entry name" value="FAD-bd_PCMH_sub1"/>
</dbReference>
<dbReference type="EC" id="1.3.1.98" evidence="16"/>
<evidence type="ECO:0000256" key="4">
    <source>
        <dbReference type="ARBA" id="ARBA00004752"/>
    </source>
</evidence>
<evidence type="ECO:0000256" key="2">
    <source>
        <dbReference type="ARBA" id="ARBA00003921"/>
    </source>
</evidence>
<organism evidence="18 19">
    <name type="scientific">Candidatus Wildermuthbacteria bacterium RIFCSPLOWO2_02_FULL_47_9c</name>
    <dbReference type="NCBI Taxonomy" id="1802466"/>
    <lineage>
        <taxon>Bacteria</taxon>
        <taxon>Candidatus Wildermuthiibacteriota</taxon>
    </lineage>
</organism>
<evidence type="ECO:0000256" key="7">
    <source>
        <dbReference type="ARBA" id="ARBA00022630"/>
    </source>
</evidence>
<dbReference type="GO" id="GO:0008762">
    <property type="term" value="F:UDP-N-acetylmuramate dehydrogenase activity"/>
    <property type="evidence" value="ECO:0007669"/>
    <property type="project" value="UniProtKB-UniRule"/>
</dbReference>
<gene>
    <name evidence="16" type="primary">murB</name>
    <name evidence="18" type="ORF">A3J30_04565</name>
</gene>
<feature type="domain" description="FAD-binding PCMH-type" evidence="17">
    <location>
        <begin position="27"/>
        <end position="191"/>
    </location>
</feature>
<dbReference type="InterPro" id="IPR006094">
    <property type="entry name" value="Oxid_FAD_bind_N"/>
</dbReference>
<evidence type="ECO:0000256" key="1">
    <source>
        <dbReference type="ARBA" id="ARBA00001974"/>
    </source>
</evidence>
<dbReference type="Pfam" id="PF01565">
    <property type="entry name" value="FAD_binding_4"/>
    <property type="match status" value="1"/>
</dbReference>
<evidence type="ECO:0000256" key="13">
    <source>
        <dbReference type="ARBA" id="ARBA00023306"/>
    </source>
</evidence>
<comment type="pathway">
    <text evidence="4 16">Cell wall biogenesis; peptidoglycan biosynthesis.</text>
</comment>
<keyword evidence="7 16" id="KW-0285">Flavoprotein</keyword>
<evidence type="ECO:0000313" key="19">
    <source>
        <dbReference type="Proteomes" id="UP000178222"/>
    </source>
</evidence>
<name>A0A1G2RUR3_9BACT</name>
<keyword evidence="6 16" id="KW-0132">Cell division</keyword>
<dbReference type="HAMAP" id="MF_00037">
    <property type="entry name" value="MurB"/>
    <property type="match status" value="1"/>
</dbReference>
<dbReference type="InterPro" id="IPR003170">
    <property type="entry name" value="MurB"/>
</dbReference>
<proteinExistence type="inferred from homology"/>
<protein>
    <recommendedName>
        <fullName evidence="16">UDP-N-acetylenolpyruvoylglucosamine reductase</fullName>
        <ecNumber evidence="16">1.3.1.98</ecNumber>
    </recommendedName>
    <alternativeName>
        <fullName evidence="16">UDP-N-acetylmuramate dehydrogenase</fullName>
    </alternativeName>
</protein>
<dbReference type="AlphaFoldDB" id="A0A1G2RUR3"/>
<dbReference type="InterPro" id="IPR036635">
    <property type="entry name" value="MurB_C_sf"/>
</dbReference>
<dbReference type="NCBIfam" id="TIGR00179">
    <property type="entry name" value="murB"/>
    <property type="match status" value="1"/>
</dbReference>
<dbReference type="GO" id="GO:0051301">
    <property type="term" value="P:cell division"/>
    <property type="evidence" value="ECO:0007669"/>
    <property type="project" value="UniProtKB-KW"/>
</dbReference>
<reference evidence="18 19" key="1">
    <citation type="journal article" date="2016" name="Nat. Commun.">
        <title>Thousands of microbial genomes shed light on interconnected biogeochemical processes in an aquifer system.</title>
        <authorList>
            <person name="Anantharaman K."/>
            <person name="Brown C.T."/>
            <person name="Hug L.A."/>
            <person name="Sharon I."/>
            <person name="Castelle C.J."/>
            <person name="Probst A.J."/>
            <person name="Thomas B.C."/>
            <person name="Singh A."/>
            <person name="Wilkins M.J."/>
            <person name="Karaoz U."/>
            <person name="Brodie E.L."/>
            <person name="Williams K.H."/>
            <person name="Hubbard S.S."/>
            <person name="Banfield J.F."/>
        </authorList>
    </citation>
    <scope>NUCLEOTIDE SEQUENCE [LARGE SCALE GENOMIC DNA]</scope>
</reference>
<dbReference type="PANTHER" id="PTHR21071:SF4">
    <property type="entry name" value="UDP-N-ACETYLENOLPYRUVOYLGLUCOSAMINE REDUCTASE"/>
    <property type="match status" value="1"/>
</dbReference>
<dbReference type="InterPro" id="IPR011601">
    <property type="entry name" value="MurB_C"/>
</dbReference>
<dbReference type="GO" id="GO:0005829">
    <property type="term" value="C:cytosol"/>
    <property type="evidence" value="ECO:0007669"/>
    <property type="project" value="TreeGrafter"/>
</dbReference>
<comment type="catalytic activity">
    <reaction evidence="15 16">
        <text>UDP-N-acetyl-alpha-D-muramate + NADP(+) = UDP-N-acetyl-3-O-(1-carboxyvinyl)-alpha-D-glucosamine + NADPH + H(+)</text>
        <dbReference type="Rhea" id="RHEA:12248"/>
        <dbReference type="ChEBI" id="CHEBI:15378"/>
        <dbReference type="ChEBI" id="CHEBI:57783"/>
        <dbReference type="ChEBI" id="CHEBI:58349"/>
        <dbReference type="ChEBI" id="CHEBI:68483"/>
        <dbReference type="ChEBI" id="CHEBI:70757"/>
        <dbReference type="EC" id="1.3.1.98"/>
    </reaction>
</comment>
<evidence type="ECO:0000256" key="15">
    <source>
        <dbReference type="ARBA" id="ARBA00048914"/>
    </source>
</evidence>
<keyword evidence="10 16" id="KW-0133">Cell shape</keyword>
<evidence type="ECO:0000259" key="17">
    <source>
        <dbReference type="PROSITE" id="PS51387"/>
    </source>
</evidence>
<evidence type="ECO:0000256" key="5">
    <source>
        <dbReference type="ARBA" id="ARBA00022490"/>
    </source>
</evidence>
<evidence type="ECO:0000256" key="11">
    <source>
        <dbReference type="ARBA" id="ARBA00022984"/>
    </source>
</evidence>
<evidence type="ECO:0000256" key="9">
    <source>
        <dbReference type="ARBA" id="ARBA00022857"/>
    </source>
</evidence>